<proteinExistence type="inferred from homology"/>
<keyword evidence="6" id="KW-0804">Transcription</keyword>
<dbReference type="AlphaFoldDB" id="A0A937XDL9"/>
<keyword evidence="7" id="KW-0479">Metal-binding</keyword>
<keyword evidence="5" id="KW-0238">DNA-binding</keyword>
<dbReference type="GO" id="GO:0008270">
    <property type="term" value="F:zinc ion binding"/>
    <property type="evidence" value="ECO:0007669"/>
    <property type="project" value="TreeGrafter"/>
</dbReference>
<keyword evidence="2" id="KW-0678">Repressor</keyword>
<feature type="binding site" evidence="7">
    <location>
        <position position="125"/>
    </location>
    <ligand>
        <name>Zn(2+)</name>
        <dbReference type="ChEBI" id="CHEBI:29105"/>
    </ligand>
</feature>
<keyword evidence="8" id="KW-0408">Iron</keyword>
<evidence type="ECO:0000256" key="1">
    <source>
        <dbReference type="ARBA" id="ARBA00007957"/>
    </source>
</evidence>
<dbReference type="InterPro" id="IPR043135">
    <property type="entry name" value="Fur_C"/>
</dbReference>
<dbReference type="GO" id="GO:1900376">
    <property type="term" value="P:regulation of secondary metabolite biosynthetic process"/>
    <property type="evidence" value="ECO:0007669"/>
    <property type="project" value="TreeGrafter"/>
</dbReference>
<comment type="cofactor">
    <cofactor evidence="8">
        <name>Mn(2+)</name>
        <dbReference type="ChEBI" id="CHEBI:29035"/>
    </cofactor>
    <cofactor evidence="8">
        <name>Fe(2+)</name>
        <dbReference type="ChEBI" id="CHEBI:29033"/>
    </cofactor>
    <text evidence="8">Binds 1 Mn(2+) or Fe(2+) ion per subunit.</text>
</comment>
<protein>
    <submittedName>
        <fullName evidence="9">Transcriptional repressor</fullName>
    </submittedName>
</protein>
<dbReference type="GO" id="GO:0045892">
    <property type="term" value="P:negative regulation of DNA-templated transcription"/>
    <property type="evidence" value="ECO:0007669"/>
    <property type="project" value="TreeGrafter"/>
</dbReference>
<reference evidence="9" key="1">
    <citation type="submission" date="2019-03" db="EMBL/GenBank/DDBJ databases">
        <title>Lake Tanganyika Metagenome-Assembled Genomes (MAGs).</title>
        <authorList>
            <person name="Tran P."/>
        </authorList>
    </citation>
    <scope>NUCLEOTIDE SEQUENCE</scope>
    <source>
        <strain evidence="9">M_DeepCast_400m_m2_100</strain>
    </source>
</reference>
<accession>A0A937XDL9</accession>
<dbReference type="PANTHER" id="PTHR33202">
    <property type="entry name" value="ZINC UPTAKE REGULATION PROTEIN"/>
    <property type="match status" value="1"/>
</dbReference>
<dbReference type="PANTHER" id="PTHR33202:SF22">
    <property type="entry name" value="HYDROGEN PEROXIDE SENSITIVE REPRESSOR"/>
    <property type="match status" value="1"/>
</dbReference>
<dbReference type="EMBL" id="VGIY01000583">
    <property type="protein sequence ID" value="MBM3318994.1"/>
    <property type="molecule type" value="Genomic_DNA"/>
</dbReference>
<name>A0A937XDL9_UNCEI</name>
<feature type="binding site" evidence="7">
    <location>
        <position position="128"/>
    </location>
    <ligand>
        <name>Zn(2+)</name>
        <dbReference type="ChEBI" id="CHEBI:29105"/>
    </ligand>
</feature>
<dbReference type="Gene3D" id="1.10.10.10">
    <property type="entry name" value="Winged helix-like DNA-binding domain superfamily/Winged helix DNA-binding domain"/>
    <property type="match status" value="1"/>
</dbReference>
<comment type="caution">
    <text evidence="9">The sequence shown here is derived from an EMBL/GenBank/DDBJ whole genome shotgun (WGS) entry which is preliminary data.</text>
</comment>
<evidence type="ECO:0000256" key="7">
    <source>
        <dbReference type="PIRSR" id="PIRSR602481-1"/>
    </source>
</evidence>
<dbReference type="InterPro" id="IPR036388">
    <property type="entry name" value="WH-like_DNA-bd_sf"/>
</dbReference>
<evidence type="ECO:0000313" key="9">
    <source>
        <dbReference type="EMBL" id="MBM3318994.1"/>
    </source>
</evidence>
<organism evidence="9 10">
    <name type="scientific">Eiseniibacteriota bacterium</name>
    <dbReference type="NCBI Taxonomy" id="2212470"/>
    <lineage>
        <taxon>Bacteria</taxon>
        <taxon>Candidatus Eiseniibacteriota</taxon>
    </lineage>
</organism>
<dbReference type="GO" id="GO:0003700">
    <property type="term" value="F:DNA-binding transcription factor activity"/>
    <property type="evidence" value="ECO:0007669"/>
    <property type="project" value="InterPro"/>
</dbReference>
<keyword evidence="4" id="KW-0805">Transcription regulation</keyword>
<evidence type="ECO:0000313" key="10">
    <source>
        <dbReference type="Proteomes" id="UP000748308"/>
    </source>
</evidence>
<evidence type="ECO:0000256" key="6">
    <source>
        <dbReference type="ARBA" id="ARBA00023163"/>
    </source>
</evidence>
<feature type="binding site" evidence="7">
    <location>
        <position position="85"/>
    </location>
    <ligand>
        <name>Zn(2+)</name>
        <dbReference type="ChEBI" id="CHEBI:29105"/>
    </ligand>
</feature>
<dbReference type="Pfam" id="PF01475">
    <property type="entry name" value="FUR"/>
    <property type="match status" value="1"/>
</dbReference>
<evidence type="ECO:0000256" key="2">
    <source>
        <dbReference type="ARBA" id="ARBA00022491"/>
    </source>
</evidence>
<evidence type="ECO:0000256" key="5">
    <source>
        <dbReference type="ARBA" id="ARBA00023125"/>
    </source>
</evidence>
<dbReference type="InterPro" id="IPR036390">
    <property type="entry name" value="WH_DNA-bd_sf"/>
</dbReference>
<evidence type="ECO:0000256" key="4">
    <source>
        <dbReference type="ARBA" id="ARBA00023015"/>
    </source>
</evidence>
<dbReference type="Gene3D" id="3.30.1490.190">
    <property type="match status" value="1"/>
</dbReference>
<comment type="cofactor">
    <cofactor evidence="7">
        <name>Zn(2+)</name>
        <dbReference type="ChEBI" id="CHEBI:29105"/>
    </cofactor>
    <text evidence="7">Binds 1 zinc ion per subunit.</text>
</comment>
<feature type="binding site" evidence="8">
    <location>
        <position position="117"/>
    </location>
    <ligand>
        <name>Fe cation</name>
        <dbReference type="ChEBI" id="CHEBI:24875"/>
    </ligand>
</feature>
<dbReference type="Proteomes" id="UP000748308">
    <property type="component" value="Unassembled WGS sequence"/>
</dbReference>
<feature type="binding site" evidence="7">
    <location>
        <position position="88"/>
    </location>
    <ligand>
        <name>Zn(2+)</name>
        <dbReference type="ChEBI" id="CHEBI:29105"/>
    </ligand>
</feature>
<dbReference type="CDD" id="cd07153">
    <property type="entry name" value="Fur_like"/>
    <property type="match status" value="1"/>
</dbReference>
<dbReference type="InterPro" id="IPR002481">
    <property type="entry name" value="FUR"/>
</dbReference>
<evidence type="ECO:0000256" key="8">
    <source>
        <dbReference type="PIRSR" id="PIRSR602481-2"/>
    </source>
</evidence>
<dbReference type="SUPFAM" id="SSF46785">
    <property type="entry name" value="Winged helix' DNA-binding domain"/>
    <property type="match status" value="1"/>
</dbReference>
<keyword evidence="3 7" id="KW-0862">Zinc</keyword>
<comment type="similarity">
    <text evidence="1">Belongs to the Fur family.</text>
</comment>
<dbReference type="GO" id="GO:0000976">
    <property type="term" value="F:transcription cis-regulatory region binding"/>
    <property type="evidence" value="ECO:0007669"/>
    <property type="project" value="TreeGrafter"/>
</dbReference>
<gene>
    <name evidence="9" type="ORF">FJY75_14200</name>
</gene>
<sequence length="134" mass="15064">MTVATKLRTTVQRSTILEEVRRSHDHPTAEEVHRRVRRTVSNVSLGTVYRNLAVLDRAGEIRQIHLMGEPARFDGEVQPHHHVRCSRCGRVEDVAASIGARLTEEAAAATGYRIDEHRIEFTGLCPTCRRRGGS</sequence>
<evidence type="ECO:0000256" key="3">
    <source>
        <dbReference type="ARBA" id="ARBA00022833"/>
    </source>
</evidence>